<dbReference type="eggNOG" id="COG1925">
    <property type="taxonomic scope" value="Bacteria"/>
</dbReference>
<dbReference type="PROSITE" id="PS51350">
    <property type="entry name" value="PTS_HPR_DOM"/>
    <property type="match status" value="1"/>
</dbReference>
<dbReference type="InterPro" id="IPR012844">
    <property type="entry name" value="DhaM_N"/>
</dbReference>
<evidence type="ECO:0000259" key="8">
    <source>
        <dbReference type="PROSITE" id="PS51350"/>
    </source>
</evidence>
<dbReference type="PANTHER" id="PTHR38594">
    <property type="entry name" value="PEP-DEPENDENT DIHYDROXYACETONE KINASE, PHOSPHORYL DONOR SUBUNIT DHAM"/>
    <property type="match status" value="1"/>
</dbReference>
<dbReference type="PROSITE" id="PS51096">
    <property type="entry name" value="PTS_EIIA_TYPE_4"/>
    <property type="match status" value="1"/>
</dbReference>
<dbReference type="InterPro" id="IPR039643">
    <property type="entry name" value="DhaM"/>
</dbReference>
<dbReference type="STRING" id="100225.SAMN05421595_3024"/>
<dbReference type="InterPro" id="IPR004701">
    <property type="entry name" value="PTS_EIIA_man-typ"/>
</dbReference>
<dbReference type="SUPFAM" id="SSF53062">
    <property type="entry name" value="PTS system fructose IIA component-like"/>
    <property type="match status" value="1"/>
</dbReference>
<dbReference type="PRINTS" id="PR00107">
    <property type="entry name" value="PHOSPHOCPHPR"/>
</dbReference>
<comment type="function">
    <text evidence="2">Component of the dihydroxyacetone kinase complex, which is responsible for the phosphoenolpyruvate (PEP)-dependent phosphorylation of dihydroxyacetone. DhaM serves as the phosphoryl donor. Is phosphorylated by phosphoenolpyruvate in an EI- and HPr-dependent reaction, and a phosphorelay system on histidine residues finally leads to phosphoryl transfer to DhaL and dihydroxyacetone.</text>
</comment>
<evidence type="ECO:0000256" key="4">
    <source>
        <dbReference type="ARBA" id="ARBA00022679"/>
    </source>
</evidence>
<feature type="region of interest" description="Disordered" evidence="6">
    <location>
        <begin position="127"/>
        <end position="165"/>
    </location>
</feature>
<dbReference type="eggNOG" id="COG3412">
    <property type="taxonomic scope" value="Bacteria"/>
</dbReference>
<dbReference type="NCBIfam" id="TIGR02364">
    <property type="entry name" value="dha_pts"/>
    <property type="match status" value="1"/>
</dbReference>
<dbReference type="Gene3D" id="3.30.1340.10">
    <property type="entry name" value="HPr-like"/>
    <property type="match status" value="1"/>
</dbReference>
<accession>K6WBF3</accession>
<evidence type="ECO:0000256" key="2">
    <source>
        <dbReference type="ARBA" id="ARBA00002788"/>
    </source>
</evidence>
<reference evidence="9 10" key="1">
    <citation type="submission" date="2012-08" db="EMBL/GenBank/DDBJ databases">
        <title>Whole genome shotgun sequence of Austwickia chelonae NBRC 105200.</title>
        <authorList>
            <person name="Yoshida I."/>
            <person name="Hosoyama A."/>
            <person name="Tsuchikane K."/>
            <person name="Katsumata H."/>
            <person name="Ando Y."/>
            <person name="Ohji S."/>
            <person name="Hamada M."/>
            <person name="Tamura T."/>
            <person name="Yamazoe A."/>
            <person name="Yamazaki S."/>
            <person name="Fujita N."/>
        </authorList>
    </citation>
    <scope>NUCLEOTIDE SEQUENCE [LARGE SCALE GENOMIC DNA]</scope>
    <source>
        <strain evidence="9 10">NBRC 105200</strain>
    </source>
</reference>
<comment type="subunit">
    <text evidence="5">Homodimer. The dihydroxyacetone kinase complex is composed of a homodimer of DhaM, a homodimer of DhaK and the subunit DhaL.</text>
</comment>
<sequence length="254" mass="24920">MIGIVVVSHSHALATAALTLASEMVPAEGGPKIALAAGLDEKTFGTDAARVADALAEADSPDGVLVLLDLGSALLSAEMALEFVEPELAERVVLSSAPLVEGLVAAAASAATGADLSTVRREAESALRAKSDHLGQSVDGAAAGEDRTTGDGVSGGDTGSAGSAPELAERTVVLTDPAGMHARPAGLVVAAAARFDARVVLVAQSGQEGDAASILGLLGLGARHGERVVVRASGAQAVEAVEAVAAVLEAGPAD</sequence>
<keyword evidence="9" id="KW-0418">Kinase</keyword>
<dbReference type="Pfam" id="PF03610">
    <property type="entry name" value="EIIA-man"/>
    <property type="match status" value="1"/>
</dbReference>
<feature type="domain" description="HPr" evidence="8">
    <location>
        <begin position="167"/>
        <end position="254"/>
    </location>
</feature>
<dbReference type="GO" id="GO:0047324">
    <property type="term" value="F:phosphoenolpyruvate-glycerone phosphotransferase activity"/>
    <property type="evidence" value="ECO:0007669"/>
    <property type="project" value="UniProtKB-EC"/>
</dbReference>
<comment type="caution">
    <text evidence="9">The sequence shown here is derived from an EMBL/GenBank/DDBJ whole genome shotgun (WGS) entry which is preliminary data.</text>
</comment>
<evidence type="ECO:0000313" key="9">
    <source>
        <dbReference type="EMBL" id="GAB79162.1"/>
    </source>
</evidence>
<evidence type="ECO:0000256" key="6">
    <source>
        <dbReference type="SAM" id="MobiDB-lite"/>
    </source>
</evidence>
<dbReference type="NCBIfam" id="TIGR01003">
    <property type="entry name" value="PTS_HPr_family"/>
    <property type="match status" value="1"/>
</dbReference>
<keyword evidence="4 9" id="KW-0808">Transferase</keyword>
<organism evidence="9 10">
    <name type="scientific">Austwickia chelonae NBRC 105200</name>
    <dbReference type="NCBI Taxonomy" id="1184607"/>
    <lineage>
        <taxon>Bacteria</taxon>
        <taxon>Bacillati</taxon>
        <taxon>Actinomycetota</taxon>
        <taxon>Actinomycetes</taxon>
        <taxon>Micrococcales</taxon>
        <taxon>Dermatophilaceae</taxon>
        <taxon>Austwickia</taxon>
    </lineage>
</organism>
<dbReference type="GO" id="GO:0019563">
    <property type="term" value="P:glycerol catabolic process"/>
    <property type="evidence" value="ECO:0007669"/>
    <property type="project" value="InterPro"/>
</dbReference>
<keyword evidence="10" id="KW-1185">Reference proteome</keyword>
<dbReference type="Pfam" id="PF00381">
    <property type="entry name" value="PTS-HPr"/>
    <property type="match status" value="1"/>
</dbReference>
<dbReference type="PANTHER" id="PTHR38594:SF1">
    <property type="entry name" value="PEP-DEPENDENT DIHYDROXYACETONE KINASE, PHOSPHORYL DONOR SUBUNIT DHAM"/>
    <property type="match status" value="1"/>
</dbReference>
<dbReference type="InterPro" id="IPR035895">
    <property type="entry name" value="HPr-like_sf"/>
</dbReference>
<evidence type="ECO:0000256" key="1">
    <source>
        <dbReference type="ARBA" id="ARBA00001113"/>
    </source>
</evidence>
<comment type="catalytic activity">
    <reaction evidence="1">
        <text>dihydroxyacetone + phosphoenolpyruvate = dihydroxyacetone phosphate + pyruvate</text>
        <dbReference type="Rhea" id="RHEA:18381"/>
        <dbReference type="ChEBI" id="CHEBI:15361"/>
        <dbReference type="ChEBI" id="CHEBI:16016"/>
        <dbReference type="ChEBI" id="CHEBI:57642"/>
        <dbReference type="ChEBI" id="CHEBI:58702"/>
        <dbReference type="EC" id="2.7.1.121"/>
    </reaction>
</comment>
<dbReference type="Proteomes" id="UP000008495">
    <property type="component" value="Unassembled WGS sequence"/>
</dbReference>
<dbReference type="EC" id="2.7.1.121" evidence="3"/>
<dbReference type="InterPro" id="IPR036662">
    <property type="entry name" value="PTS_EIIA_man-typ_sf"/>
</dbReference>
<evidence type="ECO:0000256" key="5">
    <source>
        <dbReference type="ARBA" id="ARBA00046577"/>
    </source>
</evidence>
<dbReference type="Gene3D" id="3.40.50.510">
    <property type="entry name" value="Phosphotransferase system, mannose-type IIA component"/>
    <property type="match status" value="1"/>
</dbReference>
<dbReference type="CDD" id="cd00367">
    <property type="entry name" value="PTS-HPr_like"/>
    <property type="match status" value="1"/>
</dbReference>
<gene>
    <name evidence="9" type="primary">dhaM</name>
    <name evidence="9" type="ORF">AUCHE_20_00340</name>
</gene>
<feature type="domain" description="PTS EIIA type-4" evidence="7">
    <location>
        <begin position="1"/>
        <end position="134"/>
    </location>
</feature>
<dbReference type="AlphaFoldDB" id="K6WBF3"/>
<protein>
    <recommendedName>
        <fullName evidence="3">phosphoenolpyruvate--glycerone phosphotransferase</fullName>
        <ecNumber evidence="3">2.7.1.121</ecNumber>
    </recommendedName>
</protein>
<name>K6WBF3_9MICO</name>
<dbReference type="GO" id="GO:0009401">
    <property type="term" value="P:phosphoenolpyruvate-dependent sugar phosphotransferase system"/>
    <property type="evidence" value="ECO:0007669"/>
    <property type="project" value="InterPro"/>
</dbReference>
<evidence type="ECO:0000256" key="3">
    <source>
        <dbReference type="ARBA" id="ARBA00012095"/>
    </source>
</evidence>
<dbReference type="EMBL" id="BAGZ01000020">
    <property type="protein sequence ID" value="GAB79162.1"/>
    <property type="molecule type" value="Genomic_DNA"/>
</dbReference>
<evidence type="ECO:0000313" key="10">
    <source>
        <dbReference type="Proteomes" id="UP000008495"/>
    </source>
</evidence>
<dbReference type="SUPFAM" id="SSF55594">
    <property type="entry name" value="HPr-like"/>
    <property type="match status" value="1"/>
</dbReference>
<dbReference type="GO" id="GO:0016020">
    <property type="term" value="C:membrane"/>
    <property type="evidence" value="ECO:0007669"/>
    <property type="project" value="InterPro"/>
</dbReference>
<dbReference type="RefSeq" id="WP_006503919.1">
    <property type="nucleotide sequence ID" value="NZ_BAGZ01000020.1"/>
</dbReference>
<evidence type="ECO:0000259" key="7">
    <source>
        <dbReference type="PROSITE" id="PS51096"/>
    </source>
</evidence>
<dbReference type="OrthoDB" id="350754at2"/>
<proteinExistence type="predicted"/>
<dbReference type="InterPro" id="IPR000032">
    <property type="entry name" value="HPr-like"/>
</dbReference>